<dbReference type="OrthoDB" id="176168at2"/>
<dbReference type="EMBL" id="WQLA01000004">
    <property type="protein sequence ID" value="MVN91735.1"/>
    <property type="molecule type" value="Genomic_DNA"/>
</dbReference>
<dbReference type="Pfam" id="PF06439">
    <property type="entry name" value="3keto-disac_hyd"/>
    <property type="match status" value="1"/>
</dbReference>
<sequence length="260" mass="28515">MKLSYFVMLLTTSTLSLKVCGQQQAKPQDTESWTPVPPKVEVGKATPMLPPPSDAIILFNGKGLDEWVSNADRSQPAAWKVQGDAMVVDKSKGNIETKRSFGSYQLHIEWKIPANITGEGQTRGNSGVFLASLGKGDPGYELQVLDSYENKTYVNGMAGSIYKQFAPLANAARKPGEWQTYDVSWSAPVFNEDGTIKQPASVTVIWNGVVVQNNTVLLGPTQYIGKASYSIKHGKSPIKLQAHGDKSEPISFRNIWIREI</sequence>
<protein>
    <submittedName>
        <fullName evidence="2">DUF1080 domain-containing protein</fullName>
    </submittedName>
</protein>
<keyword evidence="3" id="KW-1185">Reference proteome</keyword>
<gene>
    <name evidence="2" type="ORF">GO816_11415</name>
</gene>
<evidence type="ECO:0000313" key="3">
    <source>
        <dbReference type="Proteomes" id="UP000434850"/>
    </source>
</evidence>
<comment type="caution">
    <text evidence="2">The sequence shown here is derived from an EMBL/GenBank/DDBJ whole genome shotgun (WGS) entry which is preliminary data.</text>
</comment>
<proteinExistence type="predicted"/>
<organism evidence="2 3">
    <name type="scientific">Mucilaginibacter aquatilis</name>
    <dbReference type="NCBI Taxonomy" id="1517760"/>
    <lineage>
        <taxon>Bacteria</taxon>
        <taxon>Pseudomonadati</taxon>
        <taxon>Bacteroidota</taxon>
        <taxon>Sphingobacteriia</taxon>
        <taxon>Sphingobacteriales</taxon>
        <taxon>Sphingobacteriaceae</taxon>
        <taxon>Mucilaginibacter</taxon>
    </lineage>
</organism>
<dbReference type="GO" id="GO:0016787">
    <property type="term" value="F:hydrolase activity"/>
    <property type="evidence" value="ECO:0007669"/>
    <property type="project" value="InterPro"/>
</dbReference>
<accession>A0A6I4I906</accession>
<evidence type="ECO:0000259" key="1">
    <source>
        <dbReference type="Pfam" id="PF06439"/>
    </source>
</evidence>
<name>A0A6I4I906_9SPHI</name>
<dbReference type="AlphaFoldDB" id="A0A6I4I906"/>
<dbReference type="Gene3D" id="2.60.120.560">
    <property type="entry name" value="Exo-inulinase, domain 1"/>
    <property type="match status" value="1"/>
</dbReference>
<evidence type="ECO:0000313" key="2">
    <source>
        <dbReference type="EMBL" id="MVN91735.1"/>
    </source>
</evidence>
<feature type="domain" description="3-keto-alpha-glucoside-1,2-lyase/3-keto-2-hydroxy-glucal hydratase" evidence="1">
    <location>
        <begin position="55"/>
        <end position="258"/>
    </location>
</feature>
<dbReference type="InterPro" id="IPR010496">
    <property type="entry name" value="AL/BT2_dom"/>
</dbReference>
<dbReference type="RefSeq" id="WP_157542063.1">
    <property type="nucleotide sequence ID" value="NZ_WQLA01000004.1"/>
</dbReference>
<reference evidence="2 3" key="1">
    <citation type="submission" date="2019-12" db="EMBL/GenBank/DDBJ databases">
        <title>Mucilaginibacter sp. HME9299 genome sequencing and assembly.</title>
        <authorList>
            <person name="Kang H."/>
            <person name="Kim H."/>
            <person name="Joh K."/>
        </authorList>
    </citation>
    <scope>NUCLEOTIDE SEQUENCE [LARGE SCALE GENOMIC DNA]</scope>
    <source>
        <strain evidence="2 3">HME9299</strain>
    </source>
</reference>
<dbReference type="Proteomes" id="UP000434850">
    <property type="component" value="Unassembled WGS sequence"/>
</dbReference>